<dbReference type="OrthoDB" id="843225at2759"/>
<dbReference type="PANTHER" id="PTHR46989">
    <property type="entry name" value="USP DOMAIN-CONTAINING PROTEIN"/>
    <property type="match status" value="1"/>
</dbReference>
<sequence>MAEASKGRTVAIAVDQSEHSKGAVAFYLTKLRVPGDKVVVIHCQEWFNLDQARLHYASGAAFQEMIEQEDARVESCKLEYTTILKDAGVDVLKSRSDWGKPGEIVCQVAKEEGCDFIVIGTRGQGKLRRTIMGSVSDYVIHHSECPVVVCRSSHKH</sequence>
<dbReference type="EMBL" id="CAIIXF020000009">
    <property type="protein sequence ID" value="CAH1794367.1"/>
    <property type="molecule type" value="Genomic_DNA"/>
</dbReference>
<reference evidence="1" key="1">
    <citation type="submission" date="2022-03" db="EMBL/GenBank/DDBJ databases">
        <authorList>
            <person name="Martin C."/>
        </authorList>
    </citation>
    <scope>NUCLEOTIDE SEQUENCE</scope>
</reference>
<accession>A0A8J1U4Y5</accession>
<dbReference type="InterPro" id="IPR006015">
    <property type="entry name" value="Universal_stress_UspA"/>
</dbReference>
<dbReference type="Pfam" id="PF00582">
    <property type="entry name" value="Usp"/>
    <property type="match status" value="1"/>
</dbReference>
<dbReference type="Proteomes" id="UP000749559">
    <property type="component" value="Unassembled WGS sequence"/>
</dbReference>
<gene>
    <name evidence="1" type="ORF">OFUS_LOCUS19073</name>
</gene>
<evidence type="ECO:0000313" key="2">
    <source>
        <dbReference type="Proteomes" id="UP000749559"/>
    </source>
</evidence>
<dbReference type="InterPro" id="IPR014729">
    <property type="entry name" value="Rossmann-like_a/b/a_fold"/>
</dbReference>
<dbReference type="PANTHER" id="PTHR46989:SF3">
    <property type="entry name" value="USPA DOMAIN-CONTAINING PROTEIN"/>
    <property type="match status" value="1"/>
</dbReference>
<keyword evidence="2" id="KW-1185">Reference proteome</keyword>
<comment type="caution">
    <text evidence="1">The sequence shown here is derived from an EMBL/GenBank/DDBJ whole genome shotgun (WGS) entry which is preliminary data.</text>
</comment>
<evidence type="ECO:0000313" key="1">
    <source>
        <dbReference type="EMBL" id="CAH1794367.1"/>
    </source>
</evidence>
<dbReference type="InterPro" id="IPR006016">
    <property type="entry name" value="UspA"/>
</dbReference>
<organism evidence="1 2">
    <name type="scientific">Owenia fusiformis</name>
    <name type="common">Polychaete worm</name>
    <dbReference type="NCBI Taxonomy" id="6347"/>
    <lineage>
        <taxon>Eukaryota</taxon>
        <taxon>Metazoa</taxon>
        <taxon>Spiralia</taxon>
        <taxon>Lophotrochozoa</taxon>
        <taxon>Annelida</taxon>
        <taxon>Polychaeta</taxon>
        <taxon>Sedentaria</taxon>
        <taxon>Canalipalpata</taxon>
        <taxon>Sabellida</taxon>
        <taxon>Oweniida</taxon>
        <taxon>Oweniidae</taxon>
        <taxon>Owenia</taxon>
    </lineage>
</organism>
<name>A0A8J1U4Y5_OWEFU</name>
<dbReference type="PRINTS" id="PR01438">
    <property type="entry name" value="UNVRSLSTRESS"/>
</dbReference>
<proteinExistence type="predicted"/>
<dbReference type="Gene3D" id="3.40.50.620">
    <property type="entry name" value="HUPs"/>
    <property type="match status" value="1"/>
</dbReference>
<dbReference type="CDD" id="cd23659">
    <property type="entry name" value="USP_At3g01520-like"/>
    <property type="match status" value="1"/>
</dbReference>
<dbReference type="AlphaFoldDB" id="A0A8J1U4Y5"/>
<protein>
    <submittedName>
        <fullName evidence="1">Uncharacterized protein</fullName>
    </submittedName>
</protein>
<dbReference type="SUPFAM" id="SSF52402">
    <property type="entry name" value="Adenine nucleotide alpha hydrolases-like"/>
    <property type="match status" value="1"/>
</dbReference>